<reference evidence="1 2" key="1">
    <citation type="submission" date="2020-08" db="EMBL/GenBank/DDBJ databases">
        <title>Genomic Encyclopedia of Type Strains, Phase IV (KMG-IV): sequencing the most valuable type-strain genomes for metagenomic binning, comparative biology and taxonomic classification.</title>
        <authorList>
            <person name="Goeker M."/>
        </authorList>
    </citation>
    <scope>NUCLEOTIDE SEQUENCE [LARGE SCALE GENOMIC DNA]</scope>
    <source>
        <strain evidence="1 2">DSM 23562</strain>
    </source>
</reference>
<dbReference type="AlphaFoldDB" id="A0A7W9SLM2"/>
<comment type="caution">
    <text evidence="1">The sequence shown here is derived from an EMBL/GenBank/DDBJ whole genome shotgun (WGS) entry which is preliminary data.</text>
</comment>
<dbReference type="RefSeq" id="WP_184192014.1">
    <property type="nucleotide sequence ID" value="NZ_JACHGW010000001.1"/>
</dbReference>
<name>A0A7W9SLM2_ARMRO</name>
<protein>
    <submittedName>
        <fullName evidence="1">Uncharacterized protein</fullName>
    </submittedName>
</protein>
<dbReference type="Proteomes" id="UP000520814">
    <property type="component" value="Unassembled WGS sequence"/>
</dbReference>
<keyword evidence="2" id="KW-1185">Reference proteome</keyword>
<evidence type="ECO:0000313" key="2">
    <source>
        <dbReference type="Proteomes" id="UP000520814"/>
    </source>
</evidence>
<accession>A0A7W9SLM2</accession>
<evidence type="ECO:0000313" key="1">
    <source>
        <dbReference type="EMBL" id="MBB6048429.1"/>
    </source>
</evidence>
<sequence>MSEKPLQRRIADRGFPSVFQAWNPADEPAGVGADAMLARHDLIFHSPEFFGLRWSKQPTGLAEGFTPESVLAAQKRRAALLFRNPNTVLIAEIRYRDAHTSYLPEDHPWWKRGKDGKRVPGWEEGGYFLLDFASPAFRQQVATQAKAAVASGAVDGVMLDWWDDDDDHLALARAVREAIGPGALILANANDRQTPRTAPLVNGFFMECYRSQTPADWRRIATTLEWAQKNLRQPRINCVESWWHKSRDDRQLMRLVSTLTLCLSDGYCLFSDPNSLPKPDHLHRWYDFWNKSLGKPLERGTPLGMAERGHPLGWYRDFDRGRVVCVLPDAKPFEIQLDVPHKSAATGKVSKTHTVPPGDGDLLLVEGRINPSSGAIT</sequence>
<organism evidence="1 2">
    <name type="scientific">Armatimonas rosea</name>
    <dbReference type="NCBI Taxonomy" id="685828"/>
    <lineage>
        <taxon>Bacteria</taxon>
        <taxon>Bacillati</taxon>
        <taxon>Armatimonadota</taxon>
        <taxon>Armatimonadia</taxon>
        <taxon>Armatimonadales</taxon>
        <taxon>Armatimonadaceae</taxon>
        <taxon>Armatimonas</taxon>
    </lineage>
</organism>
<dbReference type="InterPro" id="IPR017853">
    <property type="entry name" value="GH"/>
</dbReference>
<gene>
    <name evidence="1" type="ORF">HNQ39_000191</name>
</gene>
<dbReference type="SUPFAM" id="SSF51445">
    <property type="entry name" value="(Trans)glycosidases"/>
    <property type="match status" value="1"/>
</dbReference>
<dbReference type="EMBL" id="JACHGW010000001">
    <property type="protein sequence ID" value="MBB6048429.1"/>
    <property type="molecule type" value="Genomic_DNA"/>
</dbReference>
<proteinExistence type="predicted"/>